<keyword evidence="3" id="KW-1185">Reference proteome</keyword>
<organism evidence="2 3">
    <name type="scientific">Psittacicella melopsittaci</name>
    <dbReference type="NCBI Taxonomy" id="2028576"/>
    <lineage>
        <taxon>Bacteria</taxon>
        <taxon>Pseudomonadati</taxon>
        <taxon>Pseudomonadota</taxon>
        <taxon>Gammaproteobacteria</taxon>
        <taxon>Pasteurellales</taxon>
        <taxon>Psittacicellaceae</taxon>
        <taxon>Psittacicella</taxon>
    </lineage>
</organism>
<sequence length="274" mass="30972">MRFSKIFSLGLALSLGLGLTYAPMQTAWANTKQQATFSQPFLPLDVKLSAKANEYLGQIKFYNSDPKARGYQKPSLDKTPLSYLFNSDARLEPLHKMMLVYYQKVYDYFSANREVTDINQFTVGLSEALMPFDLSSRGAVFRRAIEQQFNLVIPRRNSGIDDQQRTLMKDFVFSIYTSQALAYCNEQRNSGALESTYCRGAAIVAIINSNGFKSGAPYFRRLGFLAQIPQELDKLNNQQKVAAFGQIIPQLNQSKEVLTRFIGFAPNFVGLENK</sequence>
<dbReference type="AlphaFoldDB" id="A0A3A1Y1I6"/>
<feature type="signal peptide" evidence="1">
    <location>
        <begin position="1"/>
        <end position="29"/>
    </location>
</feature>
<protein>
    <submittedName>
        <fullName evidence="2">Uncharacterized protein</fullName>
    </submittedName>
</protein>
<feature type="chain" id="PRO_5017269082" evidence="1">
    <location>
        <begin position="30"/>
        <end position="274"/>
    </location>
</feature>
<proteinExistence type="predicted"/>
<reference evidence="2 3" key="1">
    <citation type="submission" date="2017-08" db="EMBL/GenBank/DDBJ databases">
        <title>Reclassification of Bisgaard taxon 37 and 44.</title>
        <authorList>
            <person name="Christensen H."/>
        </authorList>
    </citation>
    <scope>NUCLEOTIDE SEQUENCE [LARGE SCALE GENOMIC DNA]</scope>
    <source>
        <strain evidence="2 3">B96_4</strain>
    </source>
</reference>
<dbReference type="OrthoDB" id="5674731at2"/>
<dbReference type="Proteomes" id="UP000266258">
    <property type="component" value="Unassembled WGS sequence"/>
</dbReference>
<evidence type="ECO:0000313" key="3">
    <source>
        <dbReference type="Proteomes" id="UP000266258"/>
    </source>
</evidence>
<dbReference type="RefSeq" id="WP_119497282.1">
    <property type="nucleotide sequence ID" value="NZ_NRJH01000046.1"/>
</dbReference>
<evidence type="ECO:0000313" key="2">
    <source>
        <dbReference type="EMBL" id="RIY32103.1"/>
    </source>
</evidence>
<evidence type="ECO:0000256" key="1">
    <source>
        <dbReference type="SAM" id="SignalP"/>
    </source>
</evidence>
<accession>A0A3A1Y1I6</accession>
<comment type="caution">
    <text evidence="2">The sequence shown here is derived from an EMBL/GenBank/DDBJ whole genome shotgun (WGS) entry which is preliminary data.</text>
</comment>
<gene>
    <name evidence="2" type="ORF">CJP74_05500</name>
</gene>
<keyword evidence="1" id="KW-0732">Signal</keyword>
<name>A0A3A1Y1I6_9GAMM</name>
<dbReference type="EMBL" id="NRJH01000046">
    <property type="protein sequence ID" value="RIY32103.1"/>
    <property type="molecule type" value="Genomic_DNA"/>
</dbReference>